<gene>
    <name evidence="2" type="ORF">HUG10_19445</name>
</gene>
<dbReference type="Proteomes" id="UP000509750">
    <property type="component" value="Plasmid unnamed1"/>
</dbReference>
<name>A0A7D5GK70_9EURY</name>
<protein>
    <recommendedName>
        <fullName evidence="4">Small CPxCG-related zinc finger protein</fullName>
    </recommendedName>
</protein>
<dbReference type="OrthoDB" id="195311at2157"/>
<evidence type="ECO:0000313" key="2">
    <source>
        <dbReference type="EMBL" id="QLG29571.1"/>
    </source>
</evidence>
<organism evidence="2 3">
    <name type="scientific">Halorarum halophilum</name>
    <dbReference type="NCBI Taxonomy" id="2743090"/>
    <lineage>
        <taxon>Archaea</taxon>
        <taxon>Methanobacteriati</taxon>
        <taxon>Methanobacteriota</taxon>
        <taxon>Stenosarchaea group</taxon>
        <taxon>Halobacteria</taxon>
        <taxon>Halobacteriales</taxon>
        <taxon>Haloferacaceae</taxon>
        <taxon>Halorarum</taxon>
    </lineage>
</organism>
<keyword evidence="2" id="KW-0614">Plasmid</keyword>
<dbReference type="AlphaFoldDB" id="A0A7D5GK70"/>
<evidence type="ECO:0008006" key="4">
    <source>
        <dbReference type="Google" id="ProtNLM"/>
    </source>
</evidence>
<feature type="compositionally biased region" description="Low complexity" evidence="1">
    <location>
        <begin position="58"/>
        <end position="70"/>
    </location>
</feature>
<feature type="region of interest" description="Disordered" evidence="1">
    <location>
        <begin position="44"/>
        <end position="70"/>
    </location>
</feature>
<sequence length="70" mass="7141">MPECINCGSFVTPSFVRVFGGNDGEVRGCDSCMTQTELNSGIAAQSVGEEIPMESNDGPTSSSGQGPPGL</sequence>
<evidence type="ECO:0000256" key="1">
    <source>
        <dbReference type="SAM" id="MobiDB-lite"/>
    </source>
</evidence>
<dbReference type="GeneID" id="56031056"/>
<dbReference type="RefSeq" id="WP_179171145.1">
    <property type="nucleotide sequence ID" value="NZ_CP058530.1"/>
</dbReference>
<dbReference type="KEGG" id="halg:HUG10_19445"/>
<dbReference type="EMBL" id="CP058530">
    <property type="protein sequence ID" value="QLG29571.1"/>
    <property type="molecule type" value="Genomic_DNA"/>
</dbReference>
<dbReference type="Pfam" id="PF24444">
    <property type="entry name" value="DUF7563"/>
    <property type="match status" value="1"/>
</dbReference>
<reference evidence="2 3" key="1">
    <citation type="submission" date="2020-07" db="EMBL/GenBank/DDBJ databases">
        <title>Gai3-2, isolated from salt lake.</title>
        <authorList>
            <person name="Cui H."/>
            <person name="Shi X."/>
        </authorList>
    </citation>
    <scope>NUCLEOTIDE SEQUENCE [LARGE SCALE GENOMIC DNA]</scope>
    <source>
        <strain evidence="2 3">Gai3-2</strain>
        <plasmid evidence="2 3">unnamed1</plasmid>
    </source>
</reference>
<proteinExistence type="predicted"/>
<dbReference type="InterPro" id="IPR055985">
    <property type="entry name" value="DUF7563"/>
</dbReference>
<keyword evidence="3" id="KW-1185">Reference proteome</keyword>
<geneLocation type="plasmid" evidence="2 3">
    <name>unnamed1</name>
</geneLocation>
<evidence type="ECO:0000313" key="3">
    <source>
        <dbReference type="Proteomes" id="UP000509750"/>
    </source>
</evidence>
<accession>A0A7D5GK70</accession>